<dbReference type="Gene3D" id="2.30.30.40">
    <property type="entry name" value="SH3 Domains"/>
    <property type="match status" value="1"/>
</dbReference>
<feature type="domain" description="CheW-like" evidence="1">
    <location>
        <begin position="17"/>
        <end position="161"/>
    </location>
</feature>
<dbReference type="GO" id="GO:0005829">
    <property type="term" value="C:cytosol"/>
    <property type="evidence" value="ECO:0007669"/>
    <property type="project" value="TreeGrafter"/>
</dbReference>
<dbReference type="EMBL" id="UOFE01000028">
    <property type="protein sequence ID" value="VAW52504.1"/>
    <property type="molecule type" value="Genomic_DNA"/>
</dbReference>
<proteinExistence type="predicted"/>
<dbReference type="InterPro" id="IPR002545">
    <property type="entry name" value="CheW-lke_dom"/>
</dbReference>
<gene>
    <name evidence="2" type="ORF">MNBD_GAMMA05-1100</name>
</gene>
<evidence type="ECO:0000259" key="1">
    <source>
        <dbReference type="PROSITE" id="PS50851"/>
    </source>
</evidence>
<protein>
    <submittedName>
        <fullName evidence="2">Positive regulator of CheA protein activity (CheW)</fullName>
    </submittedName>
</protein>
<dbReference type="SUPFAM" id="SSF50341">
    <property type="entry name" value="CheW-like"/>
    <property type="match status" value="1"/>
</dbReference>
<dbReference type="InterPro" id="IPR039315">
    <property type="entry name" value="CheW"/>
</dbReference>
<dbReference type="PANTHER" id="PTHR22617:SF41">
    <property type="entry name" value="CHEMOTAXIS SIGNAL TRANSDUCTION SYSTEM ADAPTOR PROTEIN CHEW"/>
    <property type="match status" value="1"/>
</dbReference>
<dbReference type="GO" id="GO:0007165">
    <property type="term" value="P:signal transduction"/>
    <property type="evidence" value="ECO:0007669"/>
    <property type="project" value="InterPro"/>
</dbReference>
<organism evidence="2">
    <name type="scientific">hydrothermal vent metagenome</name>
    <dbReference type="NCBI Taxonomy" id="652676"/>
    <lineage>
        <taxon>unclassified sequences</taxon>
        <taxon>metagenomes</taxon>
        <taxon>ecological metagenomes</taxon>
    </lineage>
</organism>
<sequence>MSNEIEEHENTSTHDEVIQYLTFTLDNEAFATEISRVREVLEYTQITRVPCAPEYMMGVINLRGSVVPVVDLRLQFGMATSDLTVDTRVIIIEVIIDGKTTVLGTLADSVQEVIDLKREQMEPAPSIGTRINNSFISAMGKLDDQFVIILDMNRIFTSDQINDVQKSGKHPAGDKENIQNVA</sequence>
<dbReference type="Pfam" id="PF01584">
    <property type="entry name" value="CheW"/>
    <property type="match status" value="1"/>
</dbReference>
<dbReference type="SMART" id="SM00260">
    <property type="entry name" value="CheW"/>
    <property type="match status" value="1"/>
</dbReference>
<reference evidence="2" key="1">
    <citation type="submission" date="2018-06" db="EMBL/GenBank/DDBJ databases">
        <authorList>
            <person name="Zhirakovskaya E."/>
        </authorList>
    </citation>
    <scope>NUCLEOTIDE SEQUENCE</scope>
</reference>
<dbReference type="GO" id="GO:0006935">
    <property type="term" value="P:chemotaxis"/>
    <property type="evidence" value="ECO:0007669"/>
    <property type="project" value="InterPro"/>
</dbReference>
<dbReference type="PROSITE" id="PS50851">
    <property type="entry name" value="CHEW"/>
    <property type="match status" value="1"/>
</dbReference>
<dbReference type="InterPro" id="IPR036061">
    <property type="entry name" value="CheW-like_dom_sf"/>
</dbReference>
<dbReference type="PANTHER" id="PTHR22617">
    <property type="entry name" value="CHEMOTAXIS SENSOR HISTIDINE KINASE-RELATED"/>
    <property type="match status" value="1"/>
</dbReference>
<dbReference type="CDD" id="cd00732">
    <property type="entry name" value="CheW"/>
    <property type="match status" value="1"/>
</dbReference>
<dbReference type="AlphaFoldDB" id="A0A3B0X973"/>
<evidence type="ECO:0000313" key="2">
    <source>
        <dbReference type="EMBL" id="VAW52504.1"/>
    </source>
</evidence>
<accession>A0A3B0X973</accession>
<dbReference type="Gene3D" id="2.40.50.180">
    <property type="entry name" value="CheA-289, Domain 4"/>
    <property type="match status" value="1"/>
</dbReference>
<name>A0A3B0X973_9ZZZZ</name>